<dbReference type="Gene3D" id="3.40.710.10">
    <property type="entry name" value="DD-peptidase/beta-lactamase superfamily"/>
    <property type="match status" value="1"/>
</dbReference>
<evidence type="ECO:0000313" key="2">
    <source>
        <dbReference type="EMBL" id="RAI64810.1"/>
    </source>
</evidence>
<dbReference type="InterPro" id="IPR050789">
    <property type="entry name" value="Diverse_Enzym_Activities"/>
</dbReference>
<dbReference type="PANTHER" id="PTHR43283">
    <property type="entry name" value="BETA-LACTAMASE-RELATED"/>
    <property type="match status" value="1"/>
</dbReference>
<evidence type="ECO:0000259" key="1">
    <source>
        <dbReference type="Pfam" id="PF00144"/>
    </source>
</evidence>
<dbReference type="InterPro" id="IPR012338">
    <property type="entry name" value="Beta-lactam/transpept-like"/>
</dbReference>
<accession>A0A327MPB2</accession>
<dbReference type="PANTHER" id="PTHR43283:SF3">
    <property type="entry name" value="BETA-LACTAMASE FAMILY PROTEIN (AFU_ORTHOLOGUE AFUA_5G07500)"/>
    <property type="match status" value="1"/>
</dbReference>
<dbReference type="Pfam" id="PF00144">
    <property type="entry name" value="Beta-lactamase"/>
    <property type="match status" value="1"/>
</dbReference>
<dbReference type="GO" id="GO:0016787">
    <property type="term" value="F:hydrolase activity"/>
    <property type="evidence" value="ECO:0007669"/>
    <property type="project" value="UniProtKB-KW"/>
</dbReference>
<evidence type="ECO:0000313" key="3">
    <source>
        <dbReference type="Proteomes" id="UP000249493"/>
    </source>
</evidence>
<protein>
    <submittedName>
        <fullName evidence="2">Serine hydrolase</fullName>
    </submittedName>
</protein>
<dbReference type="SUPFAM" id="SSF56601">
    <property type="entry name" value="beta-lactamase/transpeptidase-like"/>
    <property type="match status" value="1"/>
</dbReference>
<dbReference type="RefSeq" id="WP_111287626.1">
    <property type="nucleotide sequence ID" value="NZ_QLIN01000014.1"/>
</dbReference>
<feature type="domain" description="Beta-lactamase-related" evidence="1">
    <location>
        <begin position="10"/>
        <end position="367"/>
    </location>
</feature>
<dbReference type="AlphaFoldDB" id="A0A327MPB2"/>
<dbReference type="InterPro" id="IPR001466">
    <property type="entry name" value="Beta-lactam-related"/>
</dbReference>
<name>A0A327MPB2_PSEFL</name>
<sequence length="388" mass="42234">MPQSSLTQRLDTVIQHAIEQHRIVGAVVLVSQNGQLIYQNASGLADREVGVPMKTDTIFRFASVTKPIVSATVMRLVEEGRLALDVPISRYLPDFRPRLADGREPDITIHQLLTHTAGLSYRFFMNESSDYHRLNVSDGMDQPGLGIDENLRRLAEAPLFFPPGSKWNYSLATDVLGAVIEQVEGRRLGEVVHDYVTAPLQMVDTGFHVSDLTRLAKPYADGTTAPVVMTEGMQVPLDLPGVEGAVRFSPNRILNPASYHSGGAGMAGTASDVLRFLEAIRTGGAGFLTPQTVQKMMQDHVGPEAETQGPGWGFGYGWAVLSDASQSDSPHNQGTLQWGGVYGHYWFVDPVSKLTVVSLTNTSFEGMSGAFPFAVRDAVYGRTVDNTL</sequence>
<keyword evidence="2" id="KW-0378">Hydrolase</keyword>
<dbReference type="Proteomes" id="UP000249493">
    <property type="component" value="Unassembled WGS sequence"/>
</dbReference>
<gene>
    <name evidence="2" type="ORF">DOZ80_25425</name>
</gene>
<comment type="caution">
    <text evidence="2">The sequence shown here is derived from an EMBL/GenBank/DDBJ whole genome shotgun (WGS) entry which is preliminary data.</text>
</comment>
<proteinExistence type="predicted"/>
<organism evidence="2 3">
    <name type="scientific">Pseudomonas fluorescens</name>
    <dbReference type="NCBI Taxonomy" id="294"/>
    <lineage>
        <taxon>Bacteria</taxon>
        <taxon>Pseudomonadati</taxon>
        <taxon>Pseudomonadota</taxon>
        <taxon>Gammaproteobacteria</taxon>
        <taxon>Pseudomonadales</taxon>
        <taxon>Pseudomonadaceae</taxon>
        <taxon>Pseudomonas</taxon>
    </lineage>
</organism>
<dbReference type="EMBL" id="QLIN01000014">
    <property type="protein sequence ID" value="RAI64810.1"/>
    <property type="molecule type" value="Genomic_DNA"/>
</dbReference>
<reference evidence="2 3" key="1">
    <citation type="submission" date="2018-06" db="EMBL/GenBank/DDBJ databases">
        <authorList>
            <person name="Zhirakovskaya E."/>
        </authorList>
    </citation>
    <scope>NUCLEOTIDE SEQUENCE [LARGE SCALE GENOMIC DNA]</scope>
    <source>
        <strain evidence="2 3">LY3</strain>
    </source>
</reference>